<protein>
    <submittedName>
        <fullName evidence="1">Uncharacterized protein</fullName>
    </submittedName>
</protein>
<dbReference type="Proteomes" id="UP000199001">
    <property type="component" value="Unassembled WGS sequence"/>
</dbReference>
<sequence length="42" mass="4606">MFKKLLILASIVGVAAVVAKKVKDSNDERALWHEATTAPDLR</sequence>
<proteinExistence type="predicted"/>
<dbReference type="STRING" id="47855.GA0070606_3253"/>
<evidence type="ECO:0000313" key="1">
    <source>
        <dbReference type="EMBL" id="SCL60312.1"/>
    </source>
</evidence>
<accession>A0A1C6V1Y1</accession>
<dbReference type="EMBL" id="FMHZ01000002">
    <property type="protein sequence ID" value="SCL60312.1"/>
    <property type="molecule type" value="Genomic_DNA"/>
</dbReference>
<organism evidence="1 2">
    <name type="scientific">Micromonospora citrea</name>
    <dbReference type="NCBI Taxonomy" id="47855"/>
    <lineage>
        <taxon>Bacteria</taxon>
        <taxon>Bacillati</taxon>
        <taxon>Actinomycetota</taxon>
        <taxon>Actinomycetes</taxon>
        <taxon>Micromonosporales</taxon>
        <taxon>Micromonosporaceae</taxon>
        <taxon>Micromonospora</taxon>
    </lineage>
</organism>
<evidence type="ECO:0000313" key="2">
    <source>
        <dbReference type="Proteomes" id="UP000199001"/>
    </source>
</evidence>
<name>A0A1C6V1Y1_9ACTN</name>
<dbReference type="RefSeq" id="WP_218106023.1">
    <property type="nucleotide sequence ID" value="NZ_FMHZ01000002.1"/>
</dbReference>
<keyword evidence="2" id="KW-1185">Reference proteome</keyword>
<dbReference type="NCBIfam" id="NF038356">
    <property type="entry name" value="actino_DLW39"/>
    <property type="match status" value="1"/>
</dbReference>
<dbReference type="AlphaFoldDB" id="A0A1C6V1Y1"/>
<reference evidence="2" key="1">
    <citation type="submission" date="2016-06" db="EMBL/GenBank/DDBJ databases">
        <authorList>
            <person name="Varghese N."/>
            <person name="Submissions Spin"/>
        </authorList>
    </citation>
    <scope>NUCLEOTIDE SEQUENCE [LARGE SCALE GENOMIC DNA]</scope>
    <source>
        <strain evidence="2">DSM 43903</strain>
    </source>
</reference>
<gene>
    <name evidence="1" type="ORF">GA0070606_3253</name>
</gene>
<dbReference type="InterPro" id="IPR047990">
    <property type="entry name" value="DLW39-like"/>
</dbReference>